<sequence length="87" mass="9786">MLTQVIDRTIQKRFAFITSSYCIKFSIFQDVVHGVREAQMAHYNYILVVGDDEVQTGKLSGHKHLSCPSTIVSVIENKLCIWASGLV</sequence>
<dbReference type="Proteomes" id="UP000238479">
    <property type="component" value="Chromosome 4"/>
</dbReference>
<gene>
    <name evidence="1" type="ORF">RchiOBHm_Chr4g0444241</name>
</gene>
<organism evidence="1 2">
    <name type="scientific">Rosa chinensis</name>
    <name type="common">China rose</name>
    <dbReference type="NCBI Taxonomy" id="74649"/>
    <lineage>
        <taxon>Eukaryota</taxon>
        <taxon>Viridiplantae</taxon>
        <taxon>Streptophyta</taxon>
        <taxon>Embryophyta</taxon>
        <taxon>Tracheophyta</taxon>
        <taxon>Spermatophyta</taxon>
        <taxon>Magnoliopsida</taxon>
        <taxon>eudicotyledons</taxon>
        <taxon>Gunneridae</taxon>
        <taxon>Pentapetalae</taxon>
        <taxon>rosids</taxon>
        <taxon>fabids</taxon>
        <taxon>Rosales</taxon>
        <taxon>Rosaceae</taxon>
        <taxon>Rosoideae</taxon>
        <taxon>Rosoideae incertae sedis</taxon>
        <taxon>Rosa</taxon>
    </lineage>
</organism>
<dbReference type="AlphaFoldDB" id="A0A2P6R453"/>
<dbReference type="Gramene" id="PRQ41194">
    <property type="protein sequence ID" value="PRQ41194"/>
    <property type="gene ID" value="RchiOBHm_Chr4g0444241"/>
</dbReference>
<reference evidence="1 2" key="1">
    <citation type="journal article" date="2018" name="Nat. Genet.">
        <title>The Rosa genome provides new insights in the design of modern roses.</title>
        <authorList>
            <person name="Bendahmane M."/>
        </authorList>
    </citation>
    <scope>NUCLEOTIDE SEQUENCE [LARGE SCALE GENOMIC DNA]</scope>
    <source>
        <strain evidence="2">cv. Old Blush</strain>
    </source>
</reference>
<proteinExistence type="predicted"/>
<protein>
    <submittedName>
        <fullName evidence="1">Putative anticodon-binding protein</fullName>
    </submittedName>
</protein>
<dbReference type="InterPro" id="IPR036621">
    <property type="entry name" value="Anticodon-bd_dom_sf"/>
</dbReference>
<keyword evidence="2" id="KW-1185">Reference proteome</keyword>
<evidence type="ECO:0000313" key="1">
    <source>
        <dbReference type="EMBL" id="PRQ41194.1"/>
    </source>
</evidence>
<dbReference type="Gene3D" id="3.40.50.800">
    <property type="entry name" value="Anticodon-binding domain"/>
    <property type="match status" value="1"/>
</dbReference>
<accession>A0A2P6R453</accession>
<evidence type="ECO:0000313" key="2">
    <source>
        <dbReference type="Proteomes" id="UP000238479"/>
    </source>
</evidence>
<name>A0A2P6R453_ROSCH</name>
<comment type="caution">
    <text evidence="1">The sequence shown here is derived from an EMBL/GenBank/DDBJ whole genome shotgun (WGS) entry which is preliminary data.</text>
</comment>
<dbReference type="EMBL" id="PDCK01000042">
    <property type="protein sequence ID" value="PRQ41194.1"/>
    <property type="molecule type" value="Genomic_DNA"/>
</dbReference>